<feature type="region of interest" description="Disordered" evidence="1">
    <location>
        <begin position="22"/>
        <end position="44"/>
    </location>
</feature>
<evidence type="ECO:0000256" key="1">
    <source>
        <dbReference type="SAM" id="MobiDB-lite"/>
    </source>
</evidence>
<accession>A0ABQ5P6M2</accession>
<dbReference type="EMBL" id="BSBI01000013">
    <property type="protein sequence ID" value="GLF98212.1"/>
    <property type="molecule type" value="Genomic_DNA"/>
</dbReference>
<sequence length="186" mass="20844">MPETIDFIGEIHPLITQFREMSDRHRRDADQYRDSNGAEPTDDQRCDSALIAHAREAAELLDTVMERLSELCGPPLPGHAHTLTFAGPERHDGEAPYLFVVNGQDLPDARRNLGALPSFREWFEEQRAWDEPGSDPDVVFLSAPADSRPGLPNSGFYNELRREQAVLWDAESVAPELAARLPELEG</sequence>
<feature type="compositionally biased region" description="Basic and acidic residues" evidence="1">
    <location>
        <begin position="22"/>
        <end position="33"/>
    </location>
</feature>
<proteinExistence type="predicted"/>
<name>A0ABQ5P6M2_9ACTN</name>
<gene>
    <name evidence="2" type="ORF">SYYSPA8_27965</name>
</gene>
<dbReference type="Proteomes" id="UP001291653">
    <property type="component" value="Unassembled WGS sequence"/>
</dbReference>
<protein>
    <submittedName>
        <fullName evidence="2">Uncharacterized protein</fullName>
    </submittedName>
</protein>
<reference evidence="2 3" key="1">
    <citation type="submission" date="2022-10" db="EMBL/GenBank/DDBJ databases">
        <title>Draft genome sequence of Streptomyces sp. YSPA8.</title>
        <authorList>
            <person name="Moriuchi R."/>
            <person name="Dohra H."/>
            <person name="Yamamura H."/>
            <person name="Kodani S."/>
        </authorList>
    </citation>
    <scope>NUCLEOTIDE SEQUENCE [LARGE SCALE GENOMIC DNA]</scope>
    <source>
        <strain evidence="2 3">YSPA8</strain>
    </source>
</reference>
<organism evidence="2 3">
    <name type="scientific">Streptomyces yaizuensis</name>
    <dbReference type="NCBI Taxonomy" id="2989713"/>
    <lineage>
        <taxon>Bacteria</taxon>
        <taxon>Bacillati</taxon>
        <taxon>Actinomycetota</taxon>
        <taxon>Actinomycetes</taxon>
        <taxon>Kitasatosporales</taxon>
        <taxon>Streptomycetaceae</taxon>
        <taxon>Streptomyces</taxon>
    </lineage>
</organism>
<evidence type="ECO:0000313" key="2">
    <source>
        <dbReference type="EMBL" id="GLF98212.1"/>
    </source>
</evidence>
<evidence type="ECO:0000313" key="3">
    <source>
        <dbReference type="Proteomes" id="UP001291653"/>
    </source>
</evidence>
<comment type="caution">
    <text evidence="2">The sequence shown here is derived from an EMBL/GenBank/DDBJ whole genome shotgun (WGS) entry which is preliminary data.</text>
</comment>
<keyword evidence="3" id="KW-1185">Reference proteome</keyword>
<dbReference type="RefSeq" id="WP_323450195.1">
    <property type="nucleotide sequence ID" value="NZ_BSBI01000013.1"/>
</dbReference>